<evidence type="ECO:0000259" key="1">
    <source>
        <dbReference type="Pfam" id="PF18603"/>
    </source>
</evidence>
<dbReference type="Pfam" id="PF18603">
    <property type="entry name" value="LAL_C2"/>
    <property type="match status" value="1"/>
</dbReference>
<dbReference type="GO" id="GO:0016829">
    <property type="term" value="F:lyase activity"/>
    <property type="evidence" value="ECO:0007669"/>
    <property type="project" value="UniProtKB-KW"/>
</dbReference>
<reference evidence="3" key="1">
    <citation type="submission" date="2015-11" db="EMBL/GenBank/DDBJ databases">
        <authorList>
            <person name="Tobias N.J."/>
            <person name="Mishra B."/>
            <person name="Gupta D.K."/>
            <person name="Thines M."/>
            <person name="Stinear T.P."/>
            <person name="Bode H.B."/>
        </authorList>
    </citation>
    <scope>NUCLEOTIDE SEQUENCE [LARGE SCALE GENOMIC DNA]</scope>
    <source>
        <strain evidence="3">PB45.5</strain>
    </source>
</reference>
<comment type="caution">
    <text evidence="2">The sequence shown here is derived from an EMBL/GenBank/DDBJ whole genome shotgun (WGS) entry which is preliminary data.</text>
</comment>
<evidence type="ECO:0000313" key="2">
    <source>
        <dbReference type="EMBL" id="OCA54006.1"/>
    </source>
</evidence>
<accession>A0A1B8YFX1</accession>
<sequence length="118" mass="12948">MLIGAGQHIPELVEMATGIDMWKAVIQVSLNISPDLSEKCNKYAAISYITAPSGIVKKINYTKNDFIHFDVNVGEHIESLKNSSQRLGYAIACGVTAEQAESDSHRLKESVIIEIESI</sequence>
<feature type="domain" description="L-amino acid ligase C-terminal" evidence="1">
    <location>
        <begin position="66"/>
        <end position="116"/>
    </location>
</feature>
<keyword evidence="3" id="KW-1185">Reference proteome</keyword>
<protein>
    <submittedName>
        <fullName evidence="2">Argininosuccinate lyase</fullName>
    </submittedName>
</protein>
<gene>
    <name evidence="2" type="ORF">Phpb_02949</name>
</gene>
<dbReference type="InterPro" id="IPR040570">
    <property type="entry name" value="LAL_C2"/>
</dbReference>
<dbReference type="EMBL" id="LOIC01000076">
    <property type="protein sequence ID" value="OCA54006.1"/>
    <property type="molecule type" value="Genomic_DNA"/>
</dbReference>
<name>A0A1B8YFX1_9GAMM</name>
<keyword evidence="2" id="KW-0456">Lyase</keyword>
<dbReference type="Gene3D" id="3.30.470.20">
    <property type="entry name" value="ATP-grasp fold, B domain"/>
    <property type="match status" value="1"/>
</dbReference>
<evidence type="ECO:0000313" key="3">
    <source>
        <dbReference type="Proteomes" id="UP000092665"/>
    </source>
</evidence>
<dbReference type="AlphaFoldDB" id="A0A1B8YFX1"/>
<organism evidence="2 3">
    <name type="scientific">Photorhabdus namnaonensis</name>
    <dbReference type="NCBI Taxonomy" id="1851568"/>
    <lineage>
        <taxon>Bacteria</taxon>
        <taxon>Pseudomonadati</taxon>
        <taxon>Pseudomonadota</taxon>
        <taxon>Gammaproteobacteria</taxon>
        <taxon>Enterobacterales</taxon>
        <taxon>Morganellaceae</taxon>
        <taxon>Photorhabdus</taxon>
    </lineage>
</organism>
<proteinExistence type="predicted"/>
<dbReference type="Proteomes" id="UP000092665">
    <property type="component" value="Unassembled WGS sequence"/>
</dbReference>
<dbReference type="PATRIC" id="fig|29488.15.peg.3248"/>